<evidence type="ECO:0000313" key="2">
    <source>
        <dbReference type="EMBL" id="KAJ8884961.1"/>
    </source>
</evidence>
<gene>
    <name evidence="2" type="ORF">PR048_011157</name>
</gene>
<dbReference type="Proteomes" id="UP001159363">
    <property type="component" value="Chromosome X"/>
</dbReference>
<sequence length="82" mass="9167">MGYKKTAEREVLVTVSHCRSHRKDHKLKGAPPGSDEGASPSEWMTGELFLSVLKHFGKHERSTKDQPKLIILDILDSAVLNL</sequence>
<protein>
    <submittedName>
        <fullName evidence="2">Uncharacterized protein</fullName>
    </submittedName>
</protein>
<accession>A0ABQ9HLI9</accession>
<keyword evidence="3" id="KW-1185">Reference proteome</keyword>
<reference evidence="2 3" key="1">
    <citation type="submission" date="2023-02" db="EMBL/GenBank/DDBJ databases">
        <title>LHISI_Scaffold_Assembly.</title>
        <authorList>
            <person name="Stuart O.P."/>
            <person name="Cleave R."/>
            <person name="Magrath M.J.L."/>
            <person name="Mikheyev A.S."/>
        </authorList>
    </citation>
    <scope>NUCLEOTIDE SEQUENCE [LARGE SCALE GENOMIC DNA]</scope>
    <source>
        <strain evidence="2">Daus_M_001</strain>
        <tissue evidence="2">Leg muscle</tissue>
    </source>
</reference>
<feature type="region of interest" description="Disordered" evidence="1">
    <location>
        <begin position="21"/>
        <end position="41"/>
    </location>
</feature>
<evidence type="ECO:0000256" key="1">
    <source>
        <dbReference type="SAM" id="MobiDB-lite"/>
    </source>
</evidence>
<name>A0ABQ9HLI9_9NEOP</name>
<evidence type="ECO:0000313" key="3">
    <source>
        <dbReference type="Proteomes" id="UP001159363"/>
    </source>
</evidence>
<comment type="caution">
    <text evidence="2">The sequence shown here is derived from an EMBL/GenBank/DDBJ whole genome shotgun (WGS) entry which is preliminary data.</text>
</comment>
<dbReference type="EMBL" id="JARBHB010000004">
    <property type="protein sequence ID" value="KAJ8884961.1"/>
    <property type="molecule type" value="Genomic_DNA"/>
</dbReference>
<proteinExistence type="predicted"/>
<organism evidence="2 3">
    <name type="scientific">Dryococelus australis</name>
    <dbReference type="NCBI Taxonomy" id="614101"/>
    <lineage>
        <taxon>Eukaryota</taxon>
        <taxon>Metazoa</taxon>
        <taxon>Ecdysozoa</taxon>
        <taxon>Arthropoda</taxon>
        <taxon>Hexapoda</taxon>
        <taxon>Insecta</taxon>
        <taxon>Pterygota</taxon>
        <taxon>Neoptera</taxon>
        <taxon>Polyneoptera</taxon>
        <taxon>Phasmatodea</taxon>
        <taxon>Verophasmatodea</taxon>
        <taxon>Anareolatae</taxon>
        <taxon>Phasmatidae</taxon>
        <taxon>Eurycanthinae</taxon>
        <taxon>Dryococelus</taxon>
    </lineage>
</organism>